<comment type="similarity">
    <text evidence="1">Belongs to the actin family.</text>
</comment>
<feature type="region of interest" description="Disordered" evidence="2">
    <location>
        <begin position="295"/>
        <end position="331"/>
    </location>
</feature>
<dbReference type="Proteomes" id="UP000248349">
    <property type="component" value="Unassembled WGS sequence"/>
</dbReference>
<dbReference type="EMBL" id="KZ821299">
    <property type="protein sequence ID" value="PYH40142.1"/>
    <property type="molecule type" value="Genomic_DNA"/>
</dbReference>
<dbReference type="STRING" id="1450539.A0A318ZXF1"/>
<dbReference type="OrthoDB" id="337660at2759"/>
<name>A0A318ZXF1_9EURO</name>
<dbReference type="InterPro" id="IPR004000">
    <property type="entry name" value="Actin"/>
</dbReference>
<gene>
    <name evidence="3" type="ORF">BP01DRAFT_351931</name>
</gene>
<dbReference type="SMART" id="SM00268">
    <property type="entry name" value="ACTIN"/>
    <property type="match status" value="1"/>
</dbReference>
<dbReference type="InterPro" id="IPR043129">
    <property type="entry name" value="ATPase_NBD"/>
</dbReference>
<feature type="compositionally biased region" description="Polar residues" evidence="2">
    <location>
        <begin position="1"/>
        <end position="11"/>
    </location>
</feature>
<evidence type="ECO:0000256" key="1">
    <source>
        <dbReference type="RuleBase" id="RU000487"/>
    </source>
</evidence>
<feature type="region of interest" description="Disordered" evidence="2">
    <location>
        <begin position="554"/>
        <end position="585"/>
    </location>
</feature>
<evidence type="ECO:0000313" key="3">
    <source>
        <dbReference type="EMBL" id="PYH40142.1"/>
    </source>
</evidence>
<dbReference type="SUPFAM" id="SSF53067">
    <property type="entry name" value="Actin-like ATPase domain"/>
    <property type="match status" value="2"/>
</dbReference>
<dbReference type="Pfam" id="PF00022">
    <property type="entry name" value="Actin"/>
    <property type="match status" value="1"/>
</dbReference>
<feature type="compositionally biased region" description="Basic and acidic residues" evidence="2">
    <location>
        <begin position="488"/>
        <end position="503"/>
    </location>
</feature>
<evidence type="ECO:0000256" key="2">
    <source>
        <dbReference type="SAM" id="MobiDB-lite"/>
    </source>
</evidence>
<dbReference type="PANTHER" id="PTHR11937">
    <property type="entry name" value="ACTIN"/>
    <property type="match status" value="1"/>
</dbReference>
<organism evidence="3 4">
    <name type="scientific">Aspergillus saccharolyticus JOP 1030-1</name>
    <dbReference type="NCBI Taxonomy" id="1450539"/>
    <lineage>
        <taxon>Eukaryota</taxon>
        <taxon>Fungi</taxon>
        <taxon>Dikarya</taxon>
        <taxon>Ascomycota</taxon>
        <taxon>Pezizomycotina</taxon>
        <taxon>Eurotiomycetes</taxon>
        <taxon>Eurotiomycetidae</taxon>
        <taxon>Eurotiales</taxon>
        <taxon>Aspergillaceae</taxon>
        <taxon>Aspergillus</taxon>
        <taxon>Aspergillus subgen. Circumdati</taxon>
    </lineage>
</organism>
<feature type="region of interest" description="Disordered" evidence="2">
    <location>
        <begin position="1"/>
        <end position="50"/>
    </location>
</feature>
<reference evidence="3 4" key="1">
    <citation type="submission" date="2016-12" db="EMBL/GenBank/DDBJ databases">
        <title>The genomes of Aspergillus section Nigri reveals drivers in fungal speciation.</title>
        <authorList>
            <consortium name="DOE Joint Genome Institute"/>
            <person name="Vesth T.C."/>
            <person name="Nybo J."/>
            <person name="Theobald S."/>
            <person name="Brandl J."/>
            <person name="Frisvad J.C."/>
            <person name="Nielsen K.F."/>
            <person name="Lyhne E.K."/>
            <person name="Kogle M.E."/>
            <person name="Kuo A."/>
            <person name="Riley R."/>
            <person name="Clum A."/>
            <person name="Nolan M."/>
            <person name="Lipzen A."/>
            <person name="Salamov A."/>
            <person name="Henrissat B."/>
            <person name="Wiebenga A."/>
            <person name="De Vries R.P."/>
            <person name="Grigoriev I.V."/>
            <person name="Mortensen U.H."/>
            <person name="Andersen M.R."/>
            <person name="Baker S.E."/>
        </authorList>
    </citation>
    <scope>NUCLEOTIDE SEQUENCE [LARGE SCALE GENOMIC DNA]</scope>
    <source>
        <strain evidence="3 4">JOP 1030-1</strain>
    </source>
</reference>
<feature type="region of interest" description="Disordered" evidence="2">
    <location>
        <begin position="486"/>
        <end position="508"/>
    </location>
</feature>
<feature type="compositionally biased region" description="Low complexity" evidence="2">
    <location>
        <begin position="39"/>
        <end position="50"/>
    </location>
</feature>
<sequence>MASTSFSNSGYEDNKRPFSMSSLRGAPASPHTPQHHLRSNNSSFASTTSSTSYRGEEDAIIFEFGARWLRAGFEGESVPMCVVGCGPEECRRVGDYRGWLKSNNPDTDPGQSRPLVNAEDWASAYELWNMDLRAVDLGLVEDKIERMFRETYNKYLLTDAGTSRLVLVLPAIMPHPLLSSLLSTLFSRWRFPSITLLTSATMTATAAGVRSALVVDIGWAETVVTGVYEYREIAIKRSTRAMKALLQETGRLFTNIPTVRDGRSQAASRDEGISVQFEFCEEVASRFLWCKPRENASAESQQQQQQQQEQIQIQPSPDEPPDPTTQPPSSLTSLLQRTVEIPSPLHPSSAYIELPFSTFAEPVETVLFAAGTADCELDDEEKPLPLLIYNALLALPPDARGTCMSRMIFTGGGANIPGIRQRILADVAALVAEHGWSPVRGKVIEQQRRKLANLRLSHSSRTRRAASQIPTSPLITTLKQEEDLEDPIEQKIRRNNRDRDRDALPPSVQGVLREVESLGPWAGASLTTSLKIRGMVEIEREKYLQHGLAGASREFEAHGHAPDRRSGLRAGGGGDRSSWTLAGWG</sequence>
<dbReference type="GeneID" id="37075090"/>
<feature type="compositionally biased region" description="Basic and acidic residues" evidence="2">
    <location>
        <begin position="554"/>
        <end position="566"/>
    </location>
</feature>
<evidence type="ECO:0000313" key="4">
    <source>
        <dbReference type="Proteomes" id="UP000248349"/>
    </source>
</evidence>
<feature type="compositionally biased region" description="Low complexity" evidence="2">
    <location>
        <begin position="299"/>
        <end position="316"/>
    </location>
</feature>
<protein>
    <submittedName>
        <fullName evidence="3">Actin-like ATPase domain-containing protein</fullName>
    </submittedName>
</protein>
<accession>A0A318ZXF1</accession>
<dbReference type="AlphaFoldDB" id="A0A318ZXF1"/>
<dbReference type="Gene3D" id="3.90.640.10">
    <property type="entry name" value="Actin, Chain A, domain 4"/>
    <property type="match status" value="1"/>
</dbReference>
<dbReference type="Gene3D" id="3.30.420.40">
    <property type="match status" value="2"/>
</dbReference>
<proteinExistence type="inferred from homology"/>
<keyword evidence="4" id="KW-1185">Reference proteome</keyword>
<dbReference type="RefSeq" id="XP_025426124.1">
    <property type="nucleotide sequence ID" value="XM_025573862.1"/>
</dbReference>